<sequence>MRCPSSATIYRFHITFRCPTFCFCQRIKKKCEHKALLNKLKELENRIKKLEKEQNKNKQYCNCKTTCATRMYLRLQNTYNIAVGNWNFDRNRK</sequence>
<evidence type="ECO:0000256" key="1">
    <source>
        <dbReference type="SAM" id="Coils"/>
    </source>
</evidence>
<gene>
    <name evidence="2" type="ORF">PUN28_010472</name>
</gene>
<proteinExistence type="predicted"/>
<evidence type="ECO:0000313" key="2">
    <source>
        <dbReference type="EMBL" id="KAL0114939.1"/>
    </source>
</evidence>
<dbReference type="EMBL" id="JADYXP020000010">
    <property type="protein sequence ID" value="KAL0114939.1"/>
    <property type="molecule type" value="Genomic_DNA"/>
</dbReference>
<comment type="caution">
    <text evidence="2">The sequence shown here is derived from an EMBL/GenBank/DDBJ whole genome shotgun (WGS) entry which is preliminary data.</text>
</comment>
<dbReference type="Proteomes" id="UP001430953">
    <property type="component" value="Unassembled WGS sequence"/>
</dbReference>
<keyword evidence="1" id="KW-0175">Coiled coil</keyword>
<name>A0AAW2FG45_9HYME</name>
<keyword evidence="3" id="KW-1185">Reference proteome</keyword>
<feature type="coiled-coil region" evidence="1">
    <location>
        <begin position="26"/>
        <end position="60"/>
    </location>
</feature>
<dbReference type="AlphaFoldDB" id="A0AAW2FG45"/>
<evidence type="ECO:0008006" key="4">
    <source>
        <dbReference type="Google" id="ProtNLM"/>
    </source>
</evidence>
<reference evidence="2 3" key="1">
    <citation type="submission" date="2023-03" db="EMBL/GenBank/DDBJ databases">
        <title>High recombination rates correlate with genetic variation in Cardiocondyla obscurior ants.</title>
        <authorList>
            <person name="Errbii M."/>
        </authorList>
    </citation>
    <scope>NUCLEOTIDE SEQUENCE [LARGE SCALE GENOMIC DNA]</scope>
    <source>
        <strain evidence="2">Alpha-2009</strain>
        <tissue evidence="2">Whole body</tissue>
    </source>
</reference>
<evidence type="ECO:0000313" key="3">
    <source>
        <dbReference type="Proteomes" id="UP001430953"/>
    </source>
</evidence>
<protein>
    <recommendedName>
        <fullName evidence="4">SWIM-type domain-containing protein</fullName>
    </recommendedName>
</protein>
<organism evidence="2 3">
    <name type="scientific">Cardiocondyla obscurior</name>
    <dbReference type="NCBI Taxonomy" id="286306"/>
    <lineage>
        <taxon>Eukaryota</taxon>
        <taxon>Metazoa</taxon>
        <taxon>Ecdysozoa</taxon>
        <taxon>Arthropoda</taxon>
        <taxon>Hexapoda</taxon>
        <taxon>Insecta</taxon>
        <taxon>Pterygota</taxon>
        <taxon>Neoptera</taxon>
        <taxon>Endopterygota</taxon>
        <taxon>Hymenoptera</taxon>
        <taxon>Apocrita</taxon>
        <taxon>Aculeata</taxon>
        <taxon>Formicoidea</taxon>
        <taxon>Formicidae</taxon>
        <taxon>Myrmicinae</taxon>
        <taxon>Cardiocondyla</taxon>
    </lineage>
</organism>
<accession>A0AAW2FG45</accession>